<evidence type="ECO:0000313" key="8">
    <source>
        <dbReference type="Proteomes" id="UP000008820"/>
    </source>
</evidence>
<gene>
    <name evidence="7" type="primary">5578235</name>
</gene>
<evidence type="ECO:0000256" key="1">
    <source>
        <dbReference type="ARBA" id="ARBA00008871"/>
    </source>
</evidence>
<keyword evidence="5" id="KW-0378">Hydrolase</keyword>
<keyword evidence="5" id="KW-0326">Glycosidase</keyword>
<name>A0A903VFF3_AEDAE</name>
<feature type="region of interest" description="Disordered" evidence="6">
    <location>
        <begin position="1"/>
        <end position="23"/>
    </location>
</feature>
<protein>
    <recommendedName>
        <fullName evidence="5">Hyaluronidase</fullName>
        <ecNumber evidence="5">3.2.1.35</ecNumber>
    </recommendedName>
</protein>
<dbReference type="PRINTS" id="PR00846">
    <property type="entry name" value="GLHYDRLASE56"/>
</dbReference>
<accession>A0A903VFF3</accession>
<comment type="catalytic activity">
    <reaction evidence="5">
        <text>Random hydrolysis of (1-&gt;4)-linkages between N-acetyl-beta-D-glucosamine and D-glucuronate residues in hyaluronate.</text>
        <dbReference type="EC" id="3.2.1.35"/>
    </reaction>
</comment>
<dbReference type="EC" id="3.2.1.35" evidence="5"/>
<evidence type="ECO:0000256" key="3">
    <source>
        <dbReference type="ARBA" id="ARBA00023157"/>
    </source>
</evidence>
<dbReference type="Proteomes" id="UP000008820">
    <property type="component" value="Chromosome 3"/>
</dbReference>
<keyword evidence="2" id="KW-0732">Signal</keyword>
<evidence type="ECO:0000256" key="2">
    <source>
        <dbReference type="ARBA" id="ARBA00022729"/>
    </source>
</evidence>
<dbReference type="GO" id="GO:0004415">
    <property type="term" value="F:hyalurononglucosaminidase activity"/>
    <property type="evidence" value="ECO:0007669"/>
    <property type="project" value="UniProtKB-UniRule"/>
</dbReference>
<dbReference type="PRINTS" id="PR00847">
    <property type="entry name" value="HYALURONDASE"/>
</dbReference>
<dbReference type="OrthoDB" id="5796153at2759"/>
<evidence type="ECO:0000256" key="4">
    <source>
        <dbReference type="ARBA" id="ARBA00023180"/>
    </source>
</evidence>
<proteinExistence type="inferred from homology"/>
<dbReference type="Pfam" id="PF01630">
    <property type="entry name" value="Glyco_hydro_56"/>
    <property type="match status" value="1"/>
</dbReference>
<reference evidence="7" key="2">
    <citation type="submission" date="2022-10" db="UniProtKB">
        <authorList>
            <consortium name="EnsemblMetazoa"/>
        </authorList>
    </citation>
    <scope>IDENTIFICATION</scope>
    <source>
        <strain evidence="7">LVP_AGWG</strain>
    </source>
</reference>
<dbReference type="GO" id="GO:0005975">
    <property type="term" value="P:carbohydrate metabolic process"/>
    <property type="evidence" value="ECO:0007669"/>
    <property type="project" value="InterPro"/>
</dbReference>
<dbReference type="SUPFAM" id="SSF51445">
    <property type="entry name" value="(Trans)glycosidases"/>
    <property type="match status" value="1"/>
</dbReference>
<evidence type="ECO:0000256" key="5">
    <source>
        <dbReference type="RuleBase" id="RU610713"/>
    </source>
</evidence>
<evidence type="ECO:0000256" key="6">
    <source>
        <dbReference type="SAM" id="MobiDB-lite"/>
    </source>
</evidence>
<dbReference type="PANTHER" id="PTHR11769:SF35">
    <property type="entry name" value="HYALURONIDASE"/>
    <property type="match status" value="1"/>
</dbReference>
<comment type="similarity">
    <text evidence="1 5">Belongs to the glycosyl hydrolase 56 family.</text>
</comment>
<dbReference type="InterPro" id="IPR001329">
    <property type="entry name" value="Venom_Hyaluronidase"/>
</dbReference>
<keyword evidence="8" id="KW-1185">Reference proteome</keyword>
<sequence>MIQMRWNSETKRMSPTSSSRSRSATMFDKCRAMSIRQTTSSYWWSSAMLVVMVSINATGSRAFDVYWNIPTFMCNQYQMNFSSIGPTYEVYQNGNDSFRGNAISILYDPGKFPALLEKSSTRVLYKRNGGVPQEGNLTEHLDIFRKHMDELVTDADFSGVGVIDFESWRPIFRQNFGSLQPYKDLSMKIEKQRHPNLPPKWLEAEATRRFESTGREFMAQTLLLAKQLRPRAAWGYYAFPYCFNMNGGSTSNGQREDCSAEVQRENDRIQWLFDDSDIIFPSVYLREKLGAGDRIKLIRGRVKEAVRMARRANVQPKPRVLTYIRYVYTDSVKYLTESDWINALNAMKQFGSDGVILWGSSYDLNNKEKCTGFKSYMDTTLGPILQSLQQRYIVESLKPRDFPL</sequence>
<dbReference type="AlphaFoldDB" id="A0A903VFF3"/>
<dbReference type="InterPro" id="IPR017853">
    <property type="entry name" value="GH"/>
</dbReference>
<dbReference type="InterPro" id="IPR018155">
    <property type="entry name" value="Hyaluronidase"/>
</dbReference>
<dbReference type="Gene3D" id="3.20.20.70">
    <property type="entry name" value="Aldolase class I"/>
    <property type="match status" value="1"/>
</dbReference>
<evidence type="ECO:0000313" key="7">
    <source>
        <dbReference type="EnsemblMetazoa" id="AAEL021865-PA"/>
    </source>
</evidence>
<keyword evidence="4" id="KW-0325">Glycoprotein</keyword>
<reference evidence="7 8" key="1">
    <citation type="submission" date="2017-06" db="EMBL/GenBank/DDBJ databases">
        <title>Aedes aegypti genome working group (AGWG) sequencing and assembly.</title>
        <authorList>
            <consortium name="Aedes aegypti Genome Working Group (AGWG)"/>
            <person name="Matthews B.J."/>
        </authorList>
    </citation>
    <scope>NUCLEOTIDE SEQUENCE [LARGE SCALE GENOMIC DNA]</scope>
    <source>
        <strain evidence="7 8">LVP_AGWG</strain>
    </source>
</reference>
<dbReference type="InterPro" id="IPR013785">
    <property type="entry name" value="Aldolase_TIM"/>
</dbReference>
<dbReference type="PANTHER" id="PTHR11769">
    <property type="entry name" value="HYALURONIDASE"/>
    <property type="match status" value="1"/>
</dbReference>
<dbReference type="EnsemblMetazoa" id="AAEL021865-RA">
    <property type="protein sequence ID" value="AAEL021865-PA"/>
    <property type="gene ID" value="AAEL021865"/>
</dbReference>
<keyword evidence="3" id="KW-1015">Disulfide bond</keyword>
<dbReference type="GO" id="GO:0030214">
    <property type="term" value="P:hyaluronan catabolic process"/>
    <property type="evidence" value="ECO:0007669"/>
    <property type="project" value="TreeGrafter"/>
</dbReference>
<dbReference type="GO" id="GO:0006952">
    <property type="term" value="P:defense response"/>
    <property type="evidence" value="ECO:0007669"/>
    <property type="project" value="InterPro"/>
</dbReference>
<organism evidence="7 8">
    <name type="scientific">Aedes aegypti</name>
    <name type="common">Yellowfever mosquito</name>
    <name type="synonym">Culex aegypti</name>
    <dbReference type="NCBI Taxonomy" id="7159"/>
    <lineage>
        <taxon>Eukaryota</taxon>
        <taxon>Metazoa</taxon>
        <taxon>Ecdysozoa</taxon>
        <taxon>Arthropoda</taxon>
        <taxon>Hexapoda</taxon>
        <taxon>Insecta</taxon>
        <taxon>Pterygota</taxon>
        <taxon>Neoptera</taxon>
        <taxon>Endopterygota</taxon>
        <taxon>Diptera</taxon>
        <taxon>Nematocera</taxon>
        <taxon>Culicoidea</taxon>
        <taxon>Culicidae</taxon>
        <taxon>Culicinae</taxon>
        <taxon>Aedini</taxon>
        <taxon>Aedes</taxon>
        <taxon>Stegomyia</taxon>
    </lineage>
</organism>